<evidence type="ECO:0000313" key="12">
    <source>
        <dbReference type="Proteomes" id="UP001291623"/>
    </source>
</evidence>
<proteinExistence type="predicted"/>
<feature type="compositionally biased region" description="Basic residues" evidence="9">
    <location>
        <begin position="687"/>
        <end position="699"/>
    </location>
</feature>
<dbReference type="GO" id="GO:0005789">
    <property type="term" value="C:endoplasmic reticulum membrane"/>
    <property type="evidence" value="ECO:0007669"/>
    <property type="project" value="UniProtKB-SubCell"/>
</dbReference>
<evidence type="ECO:0000256" key="2">
    <source>
        <dbReference type="ARBA" id="ARBA00022448"/>
    </source>
</evidence>
<evidence type="ECO:0000256" key="7">
    <source>
        <dbReference type="ARBA" id="ARBA00023121"/>
    </source>
</evidence>
<keyword evidence="7" id="KW-0446">Lipid-binding</keyword>
<feature type="region of interest" description="Disordered" evidence="9">
    <location>
        <begin position="620"/>
        <end position="699"/>
    </location>
</feature>
<protein>
    <recommendedName>
        <fullName evidence="10">SMP-LTD domain-containing protein</fullName>
    </recommendedName>
</protein>
<dbReference type="PANTHER" id="PTHR13466">
    <property type="entry name" value="TEX2 PROTEIN-RELATED"/>
    <property type="match status" value="1"/>
</dbReference>
<keyword evidence="8" id="KW-0472">Membrane</keyword>
<dbReference type="PANTHER" id="PTHR13466:SF0">
    <property type="entry name" value="SMP-LTD DOMAIN-CONTAINING PROTEIN"/>
    <property type="match status" value="1"/>
</dbReference>
<evidence type="ECO:0000256" key="6">
    <source>
        <dbReference type="ARBA" id="ARBA00023055"/>
    </source>
</evidence>
<evidence type="ECO:0000256" key="8">
    <source>
        <dbReference type="ARBA" id="ARBA00023136"/>
    </source>
</evidence>
<keyword evidence="3" id="KW-0812">Transmembrane</keyword>
<dbReference type="CDD" id="cd21675">
    <property type="entry name" value="SMP_TEX2"/>
    <property type="match status" value="1"/>
</dbReference>
<dbReference type="GO" id="GO:0006869">
    <property type="term" value="P:lipid transport"/>
    <property type="evidence" value="ECO:0007669"/>
    <property type="project" value="UniProtKB-KW"/>
</dbReference>
<feature type="compositionally biased region" description="Polar residues" evidence="9">
    <location>
        <begin position="362"/>
        <end position="371"/>
    </location>
</feature>
<feature type="compositionally biased region" description="Basic and acidic residues" evidence="9">
    <location>
        <begin position="665"/>
        <end position="686"/>
    </location>
</feature>
<comment type="subcellular location">
    <subcellularLocation>
        <location evidence="1">Endoplasmic reticulum membrane</location>
    </subcellularLocation>
</comment>
<feature type="compositionally biased region" description="Basic and acidic residues" evidence="9">
    <location>
        <begin position="351"/>
        <end position="360"/>
    </location>
</feature>
<evidence type="ECO:0000256" key="9">
    <source>
        <dbReference type="SAM" id="MobiDB-lite"/>
    </source>
</evidence>
<dbReference type="PROSITE" id="PS51847">
    <property type="entry name" value="SMP"/>
    <property type="match status" value="1"/>
</dbReference>
<name>A0AAE1VAD7_9SOLA</name>
<evidence type="ECO:0000259" key="10">
    <source>
        <dbReference type="PROSITE" id="PS51847"/>
    </source>
</evidence>
<evidence type="ECO:0000256" key="5">
    <source>
        <dbReference type="ARBA" id="ARBA00022989"/>
    </source>
</evidence>
<dbReference type="EMBL" id="JAVYJV010000009">
    <property type="protein sequence ID" value="KAK4362618.1"/>
    <property type="molecule type" value="Genomic_DNA"/>
</dbReference>
<feature type="compositionally biased region" description="Basic and acidic residues" evidence="9">
    <location>
        <begin position="541"/>
        <end position="562"/>
    </location>
</feature>
<comment type="caution">
    <text evidence="11">The sequence shown here is derived from an EMBL/GenBank/DDBJ whole genome shotgun (WGS) entry which is preliminary data.</text>
</comment>
<sequence>MTPSYPGLTLYDVLTSSLFKVRRGQKDTQLKLRAEHLLYIKEVKYFTFTLRHLGRRNHGAKPFVLLPVRMKKKIKWLAKLNVEFHNYLTSLNAAYPSFMKPSSSFGAELVDKSSKPDGSSSKVRQFLKKFAKKTTKNAPENKASCSSKSGFEERKLSEKVRSFQDLDLASGVMKVASTRKPLDFSNEDAIAPSSIVSSTGSVISDANSDDRVIGDEESLCWNLLISRLFFDAKRNEHMKSSLQERIQRTLSNICSPSYIGEVTCAAVNVGDLPPYIHAMRVLPSDMNELWAFEIDVQCSGGAILDLESRLEVQDFDLREGDKASLDSSAVDDVKSDLLEGFEHFSEQFKHSEENADKMDQRNGGNFSTASRMPSGSPPGSKWKSILHSVAKQVSQVGYNVLLISSNLTLGFPEIDFPALLFSNTKLAVECSLSLGIRVASLRGTLRLYVKPPPSDQIWFGFTAMPDIDIHLNSSVGDLSIQRNLERYFAMRKAEAAIRETVVLPNCENVCIPWMIAEKDDWILLKDAPYICINNKSACNAKKPEADRRSTSSNAESEHERLNRVGWATQEKTAPKVKNHHGDTLQRKSSNPQVYLSVMGKSSAELHDPLLNHNEQLESNHMSTEENMQSNSSSPSCSSSMLEEQNSFTEDDMKPKRTGTRARMHGLREKMGGKLEEKKRHIEEKGRHLVGRMRSHKEYS</sequence>
<feature type="region of interest" description="Disordered" evidence="9">
    <location>
        <begin position="541"/>
        <end position="589"/>
    </location>
</feature>
<feature type="compositionally biased region" description="Basic residues" evidence="9">
    <location>
        <begin position="655"/>
        <end position="664"/>
    </location>
</feature>
<feature type="compositionally biased region" description="Low complexity" evidence="9">
    <location>
        <begin position="629"/>
        <end position="639"/>
    </location>
</feature>
<evidence type="ECO:0000256" key="4">
    <source>
        <dbReference type="ARBA" id="ARBA00022824"/>
    </source>
</evidence>
<evidence type="ECO:0000256" key="1">
    <source>
        <dbReference type="ARBA" id="ARBA00004586"/>
    </source>
</evidence>
<dbReference type="InterPro" id="IPR031468">
    <property type="entry name" value="SMP_LBD"/>
</dbReference>
<gene>
    <name evidence="11" type="ORF">RND71_017859</name>
</gene>
<dbReference type="AlphaFoldDB" id="A0AAE1VAD7"/>
<dbReference type="Proteomes" id="UP001291623">
    <property type="component" value="Unassembled WGS sequence"/>
</dbReference>
<keyword evidence="12" id="KW-1185">Reference proteome</keyword>
<keyword evidence="6" id="KW-0445">Lipid transport</keyword>
<keyword evidence="5" id="KW-1133">Transmembrane helix</keyword>
<keyword evidence="2" id="KW-0813">Transport</keyword>
<keyword evidence="4" id="KW-0256">Endoplasmic reticulum</keyword>
<dbReference type="GO" id="GO:0008289">
    <property type="term" value="F:lipid binding"/>
    <property type="evidence" value="ECO:0007669"/>
    <property type="project" value="UniProtKB-KW"/>
</dbReference>
<organism evidence="11 12">
    <name type="scientific">Anisodus tanguticus</name>
    <dbReference type="NCBI Taxonomy" id="243964"/>
    <lineage>
        <taxon>Eukaryota</taxon>
        <taxon>Viridiplantae</taxon>
        <taxon>Streptophyta</taxon>
        <taxon>Embryophyta</taxon>
        <taxon>Tracheophyta</taxon>
        <taxon>Spermatophyta</taxon>
        <taxon>Magnoliopsida</taxon>
        <taxon>eudicotyledons</taxon>
        <taxon>Gunneridae</taxon>
        <taxon>Pentapetalae</taxon>
        <taxon>asterids</taxon>
        <taxon>lamiids</taxon>
        <taxon>Solanales</taxon>
        <taxon>Solanaceae</taxon>
        <taxon>Solanoideae</taxon>
        <taxon>Hyoscyameae</taxon>
        <taxon>Anisodus</taxon>
    </lineage>
</organism>
<accession>A0AAE1VAD7</accession>
<feature type="region of interest" description="Disordered" evidence="9">
    <location>
        <begin position="351"/>
        <end position="377"/>
    </location>
</feature>
<evidence type="ECO:0000256" key="3">
    <source>
        <dbReference type="ARBA" id="ARBA00022692"/>
    </source>
</evidence>
<feature type="domain" description="SMP-LTD" evidence="10">
    <location>
        <begin position="215"/>
        <end position="512"/>
    </location>
</feature>
<evidence type="ECO:0000313" key="11">
    <source>
        <dbReference type="EMBL" id="KAK4362618.1"/>
    </source>
</evidence>
<reference evidence="11" key="1">
    <citation type="submission" date="2023-12" db="EMBL/GenBank/DDBJ databases">
        <title>Genome assembly of Anisodus tanguticus.</title>
        <authorList>
            <person name="Wang Y.-J."/>
        </authorList>
    </citation>
    <scope>NUCLEOTIDE SEQUENCE</scope>
    <source>
        <strain evidence="11">KB-2021</strain>
        <tissue evidence="11">Leaf</tissue>
    </source>
</reference>